<feature type="compositionally biased region" description="Low complexity" evidence="1">
    <location>
        <begin position="36"/>
        <end position="56"/>
    </location>
</feature>
<sequence>MSKTSGPVPRSDSAVAASSKSNRQSFCYNLPPRSPPSASTIPAAPATFPPSSTATAARKAFHLRSSGDTIATAPNHTWASDVPSGADRYSALASDLAALLGGGIALVSVRLAGEEGAGRGGVGVDDDAGIRKAKEADEEKGGGGVRHLAACAFREQGCSSGGGARWEQWEDGCVIPLQTRERSGSMLAPPPPTSSSMVIFDLYSAGYVSVSSGPFFFEASD</sequence>
<name>A0AAW0BW15_9AGAR</name>
<evidence type="ECO:0000313" key="2">
    <source>
        <dbReference type="EMBL" id="KAK7030152.1"/>
    </source>
</evidence>
<feature type="region of interest" description="Disordered" evidence="1">
    <location>
        <begin position="1"/>
        <end position="56"/>
    </location>
</feature>
<accession>A0AAW0BW15</accession>
<feature type="compositionally biased region" description="Polar residues" evidence="1">
    <location>
        <begin position="16"/>
        <end position="27"/>
    </location>
</feature>
<dbReference type="AlphaFoldDB" id="A0AAW0BW15"/>
<comment type="caution">
    <text evidence="2">The sequence shown here is derived from an EMBL/GenBank/DDBJ whole genome shotgun (WGS) entry which is preliminary data.</text>
</comment>
<dbReference type="EMBL" id="JAWWNJ010000026">
    <property type="protein sequence ID" value="KAK7030152.1"/>
    <property type="molecule type" value="Genomic_DNA"/>
</dbReference>
<organism evidence="2 3">
    <name type="scientific">Favolaschia claudopus</name>
    <dbReference type="NCBI Taxonomy" id="2862362"/>
    <lineage>
        <taxon>Eukaryota</taxon>
        <taxon>Fungi</taxon>
        <taxon>Dikarya</taxon>
        <taxon>Basidiomycota</taxon>
        <taxon>Agaricomycotina</taxon>
        <taxon>Agaricomycetes</taxon>
        <taxon>Agaricomycetidae</taxon>
        <taxon>Agaricales</taxon>
        <taxon>Marasmiineae</taxon>
        <taxon>Mycenaceae</taxon>
        <taxon>Favolaschia</taxon>
    </lineage>
</organism>
<proteinExistence type="predicted"/>
<protein>
    <submittedName>
        <fullName evidence="2">Uncharacterized protein</fullName>
    </submittedName>
</protein>
<keyword evidence="3" id="KW-1185">Reference proteome</keyword>
<reference evidence="2 3" key="1">
    <citation type="journal article" date="2024" name="J Genomics">
        <title>Draft genome sequencing and assembly of Favolaschia claudopus CIRM-BRFM 2984 isolated from oak limbs.</title>
        <authorList>
            <person name="Navarro D."/>
            <person name="Drula E."/>
            <person name="Chaduli D."/>
            <person name="Cazenave R."/>
            <person name="Ahrendt S."/>
            <person name="Wang J."/>
            <person name="Lipzen A."/>
            <person name="Daum C."/>
            <person name="Barry K."/>
            <person name="Grigoriev I.V."/>
            <person name="Favel A."/>
            <person name="Rosso M.N."/>
            <person name="Martin F."/>
        </authorList>
    </citation>
    <scope>NUCLEOTIDE SEQUENCE [LARGE SCALE GENOMIC DNA]</scope>
    <source>
        <strain evidence="2 3">CIRM-BRFM 2984</strain>
    </source>
</reference>
<dbReference type="Proteomes" id="UP001362999">
    <property type="component" value="Unassembled WGS sequence"/>
</dbReference>
<evidence type="ECO:0000256" key="1">
    <source>
        <dbReference type="SAM" id="MobiDB-lite"/>
    </source>
</evidence>
<evidence type="ECO:0000313" key="3">
    <source>
        <dbReference type="Proteomes" id="UP001362999"/>
    </source>
</evidence>
<gene>
    <name evidence="2" type="ORF">R3P38DRAFT_3189105</name>
</gene>